<dbReference type="PANTHER" id="PTHR45640">
    <property type="entry name" value="HEAT SHOCK PROTEIN HSP-12.2-RELATED"/>
    <property type="match status" value="1"/>
</dbReference>
<feature type="non-terminal residue" evidence="5">
    <location>
        <position position="148"/>
    </location>
</feature>
<evidence type="ECO:0000256" key="3">
    <source>
        <dbReference type="RuleBase" id="RU003616"/>
    </source>
</evidence>
<feature type="domain" description="SHSP" evidence="4">
    <location>
        <begin position="16"/>
        <end position="127"/>
    </location>
</feature>
<evidence type="ECO:0000313" key="6">
    <source>
        <dbReference type="Proteomes" id="UP000838878"/>
    </source>
</evidence>
<dbReference type="PANTHER" id="PTHR45640:SF13">
    <property type="entry name" value="HEAT SHOCK PROTEIN 22-RELATED"/>
    <property type="match status" value="1"/>
</dbReference>
<sequence length="148" mass="17060">MILSSFLSINLRPKLYSWVKQTRNIRPIIKVGKEKFQLCIDVHQFTKNEIRVKARPEHIIIEGKQERKTQKGCVIRQFVRKFKLPDGCNPHKIKSQLSEDGFLTITAARDTCDVNWPCETIVPISYSKESECASKIDDKPSPSDRKSS</sequence>
<protein>
    <recommendedName>
        <fullName evidence="4">SHSP domain-containing protein</fullName>
    </recommendedName>
</protein>
<dbReference type="GO" id="GO:0005737">
    <property type="term" value="C:cytoplasm"/>
    <property type="evidence" value="ECO:0007669"/>
    <property type="project" value="TreeGrafter"/>
</dbReference>
<dbReference type="CDD" id="cd06526">
    <property type="entry name" value="metazoan_ACD"/>
    <property type="match status" value="1"/>
</dbReference>
<comment type="similarity">
    <text evidence="2 3">Belongs to the small heat shock protein (HSP20) family.</text>
</comment>
<gene>
    <name evidence="5" type="ORF">BINO364_LOCUS16398</name>
</gene>
<dbReference type="AlphaFoldDB" id="A0A8J9YN86"/>
<dbReference type="OrthoDB" id="1431247at2759"/>
<dbReference type="EMBL" id="OV170229">
    <property type="protein sequence ID" value="CAH0731566.1"/>
    <property type="molecule type" value="Genomic_DNA"/>
</dbReference>
<keyword evidence="1" id="KW-0346">Stress response</keyword>
<dbReference type="Proteomes" id="UP000838878">
    <property type="component" value="Chromosome 9"/>
</dbReference>
<dbReference type="GO" id="GO:0009408">
    <property type="term" value="P:response to heat"/>
    <property type="evidence" value="ECO:0007669"/>
    <property type="project" value="TreeGrafter"/>
</dbReference>
<dbReference type="Gene3D" id="2.60.40.790">
    <property type="match status" value="1"/>
</dbReference>
<organism evidence="5 6">
    <name type="scientific">Brenthis ino</name>
    <name type="common">lesser marbled fritillary</name>
    <dbReference type="NCBI Taxonomy" id="405034"/>
    <lineage>
        <taxon>Eukaryota</taxon>
        <taxon>Metazoa</taxon>
        <taxon>Ecdysozoa</taxon>
        <taxon>Arthropoda</taxon>
        <taxon>Hexapoda</taxon>
        <taxon>Insecta</taxon>
        <taxon>Pterygota</taxon>
        <taxon>Neoptera</taxon>
        <taxon>Endopterygota</taxon>
        <taxon>Lepidoptera</taxon>
        <taxon>Glossata</taxon>
        <taxon>Ditrysia</taxon>
        <taxon>Papilionoidea</taxon>
        <taxon>Nymphalidae</taxon>
        <taxon>Heliconiinae</taxon>
        <taxon>Argynnini</taxon>
        <taxon>Brenthis</taxon>
    </lineage>
</organism>
<proteinExistence type="inferred from homology"/>
<reference evidence="5" key="1">
    <citation type="submission" date="2021-12" db="EMBL/GenBank/DDBJ databases">
        <authorList>
            <person name="Martin H S."/>
        </authorList>
    </citation>
    <scope>NUCLEOTIDE SEQUENCE</scope>
</reference>
<dbReference type="GO" id="GO:0005634">
    <property type="term" value="C:nucleus"/>
    <property type="evidence" value="ECO:0007669"/>
    <property type="project" value="TreeGrafter"/>
</dbReference>
<dbReference type="GO" id="GO:0051082">
    <property type="term" value="F:unfolded protein binding"/>
    <property type="evidence" value="ECO:0007669"/>
    <property type="project" value="TreeGrafter"/>
</dbReference>
<dbReference type="SUPFAM" id="SSF49764">
    <property type="entry name" value="HSP20-like chaperones"/>
    <property type="match status" value="1"/>
</dbReference>
<dbReference type="PROSITE" id="PS01031">
    <property type="entry name" value="SHSP"/>
    <property type="match status" value="1"/>
</dbReference>
<dbReference type="GO" id="GO:0042026">
    <property type="term" value="P:protein refolding"/>
    <property type="evidence" value="ECO:0007669"/>
    <property type="project" value="TreeGrafter"/>
</dbReference>
<dbReference type="InterPro" id="IPR001436">
    <property type="entry name" value="Alpha-crystallin/sHSP_animal"/>
</dbReference>
<keyword evidence="6" id="KW-1185">Reference proteome</keyword>
<dbReference type="Pfam" id="PF00011">
    <property type="entry name" value="HSP20"/>
    <property type="match status" value="1"/>
</dbReference>
<dbReference type="InterPro" id="IPR008978">
    <property type="entry name" value="HSP20-like_chaperone"/>
</dbReference>
<evidence type="ECO:0000256" key="1">
    <source>
        <dbReference type="ARBA" id="ARBA00023016"/>
    </source>
</evidence>
<evidence type="ECO:0000256" key="2">
    <source>
        <dbReference type="PROSITE-ProRule" id="PRU00285"/>
    </source>
</evidence>
<evidence type="ECO:0000259" key="4">
    <source>
        <dbReference type="PROSITE" id="PS01031"/>
    </source>
</evidence>
<name>A0A8J9YN86_9NEOP</name>
<evidence type="ECO:0000313" key="5">
    <source>
        <dbReference type="EMBL" id="CAH0731566.1"/>
    </source>
</evidence>
<dbReference type="InterPro" id="IPR002068">
    <property type="entry name" value="A-crystallin/Hsp20_dom"/>
</dbReference>
<dbReference type="PRINTS" id="PR00299">
    <property type="entry name" value="ACRYSTALLIN"/>
</dbReference>
<accession>A0A8J9YN86</accession>